<name>A0AAD7CKV5_9AGAR</name>
<dbReference type="Proteomes" id="UP001221142">
    <property type="component" value="Unassembled WGS sequence"/>
</dbReference>
<gene>
    <name evidence="1" type="ORF">FB45DRAFT_1079001</name>
</gene>
<comment type="caution">
    <text evidence="1">The sequence shown here is derived from an EMBL/GenBank/DDBJ whole genome shotgun (WGS) entry which is preliminary data.</text>
</comment>
<keyword evidence="2" id="KW-1185">Reference proteome</keyword>
<protein>
    <submittedName>
        <fullName evidence="1">Uncharacterized protein</fullName>
    </submittedName>
</protein>
<organism evidence="1 2">
    <name type="scientific">Roridomyces roridus</name>
    <dbReference type="NCBI Taxonomy" id="1738132"/>
    <lineage>
        <taxon>Eukaryota</taxon>
        <taxon>Fungi</taxon>
        <taxon>Dikarya</taxon>
        <taxon>Basidiomycota</taxon>
        <taxon>Agaricomycotina</taxon>
        <taxon>Agaricomycetes</taxon>
        <taxon>Agaricomycetidae</taxon>
        <taxon>Agaricales</taxon>
        <taxon>Marasmiineae</taxon>
        <taxon>Mycenaceae</taxon>
        <taxon>Roridomyces</taxon>
    </lineage>
</organism>
<sequence>MDRDKICKTIHISSSFRRVTSTRLLSWLGISQSDVQSGTVKLALSDSLHLIVFVAHICAIQRLECFENSGNMPATEFQRLALILGAVAPIPDIYIYDRLKPEGQWKDFKSRPRSLLTNLPQTATDTLLVVWDDSIHLSRPSLSGGPSPPDWLLPRPELGPIIVQTCALMVTLPIYTVLIPVNSCLLLGWVFRRVSGHKWSTAERISKDIHLIASRGDIHVQSLSTKYTVMTCKQSVWDHFFIKPLLGVPDAVHSLFLASLDLRSTNITVESGSNVAFADLVAFVARHENLLTLACAPNSIRPSSLKSTLPSHISSKIVHLGAPASYMPHLLSLTPRVERVYLSFPSISTWLSMLSIGPPVFDYAAYCTALTAIAQLMGSRVYAMSLTFDLTATNLPWQPGASKEPQPETQLHGVEHLMLCTIDLNENICRAATIRALTPWLARFPSLRRVSFEKVEGMWYDEACELKDGIVAVCPQMNGAEHLPNLSIPPYAGGVIYQSLVMVEEPWNMSDP</sequence>
<evidence type="ECO:0000313" key="1">
    <source>
        <dbReference type="EMBL" id="KAJ7651289.1"/>
    </source>
</evidence>
<accession>A0AAD7CKV5</accession>
<reference evidence="1" key="1">
    <citation type="submission" date="2023-03" db="EMBL/GenBank/DDBJ databases">
        <title>Massive genome expansion in bonnet fungi (Mycena s.s.) driven by repeated elements and novel gene families across ecological guilds.</title>
        <authorList>
            <consortium name="Lawrence Berkeley National Laboratory"/>
            <person name="Harder C.B."/>
            <person name="Miyauchi S."/>
            <person name="Viragh M."/>
            <person name="Kuo A."/>
            <person name="Thoen E."/>
            <person name="Andreopoulos B."/>
            <person name="Lu D."/>
            <person name="Skrede I."/>
            <person name="Drula E."/>
            <person name="Henrissat B."/>
            <person name="Morin E."/>
            <person name="Kohler A."/>
            <person name="Barry K."/>
            <person name="LaButti K."/>
            <person name="Morin E."/>
            <person name="Salamov A."/>
            <person name="Lipzen A."/>
            <person name="Mereny Z."/>
            <person name="Hegedus B."/>
            <person name="Baldrian P."/>
            <person name="Stursova M."/>
            <person name="Weitz H."/>
            <person name="Taylor A."/>
            <person name="Grigoriev I.V."/>
            <person name="Nagy L.G."/>
            <person name="Martin F."/>
            <person name="Kauserud H."/>
        </authorList>
    </citation>
    <scope>NUCLEOTIDE SEQUENCE</scope>
    <source>
        <strain evidence="1">9284</strain>
    </source>
</reference>
<dbReference type="EMBL" id="JARKIF010000001">
    <property type="protein sequence ID" value="KAJ7651289.1"/>
    <property type="molecule type" value="Genomic_DNA"/>
</dbReference>
<evidence type="ECO:0000313" key="2">
    <source>
        <dbReference type="Proteomes" id="UP001221142"/>
    </source>
</evidence>
<dbReference type="AlphaFoldDB" id="A0AAD7CKV5"/>
<proteinExistence type="predicted"/>